<keyword evidence="2" id="KW-1185">Reference proteome</keyword>
<evidence type="ECO:0000313" key="2">
    <source>
        <dbReference type="Proteomes" id="UP000681356"/>
    </source>
</evidence>
<reference evidence="1" key="1">
    <citation type="submission" date="2021-04" db="EMBL/GenBank/DDBJ databases">
        <authorList>
            <person name="Yoon J."/>
        </authorList>
    </citation>
    <scope>NUCLEOTIDE SEQUENCE</scope>
    <source>
        <strain evidence="1">KMU-90</strain>
    </source>
</reference>
<dbReference type="InterPro" id="IPR010260">
    <property type="entry name" value="AlpA"/>
</dbReference>
<comment type="caution">
    <text evidence="1">The sequence shown here is derived from an EMBL/GenBank/DDBJ whole genome shotgun (WGS) entry which is preliminary data.</text>
</comment>
<dbReference type="PANTHER" id="PTHR36154">
    <property type="entry name" value="DNA-BINDING TRANSCRIPTIONAL ACTIVATOR ALPA"/>
    <property type="match status" value="1"/>
</dbReference>
<gene>
    <name evidence="1" type="ORF">KB874_00110</name>
</gene>
<dbReference type="InterPro" id="IPR052931">
    <property type="entry name" value="Prophage_regulatory_activator"/>
</dbReference>
<dbReference type="RefSeq" id="WP_212534505.1">
    <property type="nucleotide sequence ID" value="NZ_JAGTUU010000001.1"/>
</dbReference>
<name>A0A8J8B536_9RHOB</name>
<proteinExistence type="predicted"/>
<dbReference type="Pfam" id="PF05930">
    <property type="entry name" value="Phage_AlpA"/>
    <property type="match status" value="1"/>
</dbReference>
<protein>
    <submittedName>
        <fullName evidence="1">AlpA family transcriptional regulator</fullName>
    </submittedName>
</protein>
<organism evidence="1 2">
    <name type="scientific">Thetidibacter halocola</name>
    <dbReference type="NCBI Taxonomy" id="2827239"/>
    <lineage>
        <taxon>Bacteria</taxon>
        <taxon>Pseudomonadati</taxon>
        <taxon>Pseudomonadota</taxon>
        <taxon>Alphaproteobacteria</taxon>
        <taxon>Rhodobacterales</taxon>
        <taxon>Roseobacteraceae</taxon>
        <taxon>Thetidibacter</taxon>
    </lineage>
</organism>
<dbReference type="PANTHER" id="PTHR36154:SF1">
    <property type="entry name" value="DNA-BINDING TRANSCRIPTIONAL ACTIVATOR ALPA"/>
    <property type="match status" value="1"/>
</dbReference>
<dbReference type="EMBL" id="JAGTUU010000001">
    <property type="protein sequence ID" value="MBS0122521.1"/>
    <property type="molecule type" value="Genomic_DNA"/>
</dbReference>
<dbReference type="Gene3D" id="1.10.238.160">
    <property type="match status" value="1"/>
</dbReference>
<dbReference type="AlphaFoldDB" id="A0A8J8B536"/>
<dbReference type="Proteomes" id="UP000681356">
    <property type="component" value="Unassembled WGS sequence"/>
</dbReference>
<evidence type="ECO:0000313" key="1">
    <source>
        <dbReference type="EMBL" id="MBS0122521.1"/>
    </source>
</evidence>
<sequence>MQPLVLRRRAVEQMTGLSRSTIYAKMADGTFPKQVKLGKRAVAWRESDIVEWLNSLESGSAA</sequence>
<accession>A0A8J8B536</accession>